<feature type="region of interest" description="Disordered" evidence="2">
    <location>
        <begin position="3193"/>
        <end position="3225"/>
    </location>
</feature>
<dbReference type="GO" id="GO:0006355">
    <property type="term" value="P:regulation of DNA-templated transcription"/>
    <property type="evidence" value="ECO:0007669"/>
    <property type="project" value="TreeGrafter"/>
</dbReference>
<feature type="domain" description="FATC" evidence="5">
    <location>
        <begin position="3770"/>
        <end position="3802"/>
    </location>
</feature>
<dbReference type="OrthoDB" id="5570127at2759"/>
<reference evidence="6" key="1">
    <citation type="submission" date="2021-03" db="EMBL/GenBank/DDBJ databases">
        <title>Chromosome level genome of the anhydrobiotic midge Polypedilum vanderplanki.</title>
        <authorList>
            <person name="Yoshida Y."/>
            <person name="Kikawada T."/>
            <person name="Gusev O."/>
        </authorList>
    </citation>
    <scope>NUCLEOTIDE SEQUENCE</scope>
    <source>
        <strain evidence="6">NIAS01</strain>
        <tissue evidence="6">Whole body or cell culture</tissue>
    </source>
</reference>
<sequence>MKTFLKVLQEGECHFFADFNIQQMRKLILEMIHRLPVSEVVRPYVKSILTLMLKLLKTDNEDNVLIQHFIAYVRNIYSDLPKNLNKIFEPRDQIRVKDLKEINLEQLLGEIYSVTTIYVEKQEIEGKAANSFTLLPRGVNSLKVLQELPIILVLMYQIYKQSVHQEIVEFIPLIMTTIALQPSPVHRAMPNFNREIFVDFMSAQIKALSFLAYIVRTFLAQFQEVINAHATQMVDGMISLLRLCPMEVASTRKELLVATRHILATDLRNKFVSSIELLFDEDLLLGRCSYSNESLKPLAYSTLADLIHHVRQHLKLDILTKAVYLFSKNVHDESLPTSIQTMSCKLLLNLVDCIRVQRNDDSTPSPTPRELLMTMLKVFTLKFQTIAKLQLPLIMQKWKNLNTQAQTSTVDFNKEMIGIDVSPESINKLTSIGFPTVNTLNVCEYKSLVKTLICGVKTITFGINLTDNTQQKMPVTFQPEELLVFIDLFKWALEALDIYMINIPSPGTPAGVQQKTITQLPRSKDEKELLEHFSGLFLTMSPQNFQEIFSSTIDFMVDRISQNVALQVIANSFLASPTTSPLFATVLIEYLLERMEEMGSNIERSNLYLRLFKLVFGSVSLFANQNEQMLRPHLHNIVNRSMDLAMTAKEPYNYFLLLRALFRSIGGGSHDKLYKEFLPLLPNLLEGLNRLQSGYHKQHMKDLFVELCLTVPVRLSSLLPYLPMLMDPLVSALNGSPTLVNQGLRTLELCVDNLQPDFLYDHIQPVRAELMQALWKTLRNTDTAALVAFRVLGKFGGGNRKMMIEPQRLEYNQCNSKESSSSAIVAYFQEQRKPIDFPVDKVIETAFNALKTSSTDPYYWAQSWEIIRCYLSASICLSDEKHILQKLFTHPSFTEGPVLNINLTSSHFIENQARKTHQTALTAMFVAAATKELRQSVLPVFVDVVRHYTMVAIAQQAGPFPLKQNQQYNNIDPLVLIDALATIMGHEEKELCKAANFAMILIIKTATTIMGSKERACRLAMMQYLAEKMSNLCYERPWYAKLGGVIALKFLCEHMSMRWLFQHLYTFLKAYLFVIMDLTGEVSSGAISMAREYLANMLNICMVPLTDNSNEELVALQRKATFDVTHELVRRITSPHQLVRETAMDSLKQIATLQKITVTEVMMPHKEVLEDIVPPKKHLLKHQPAGAQIGLMDAFSFTSMEPRLFTLDLNLVTHKFFFHEVITLAEVDDVFLSKLDCFKNINNLIPLRKSALRALASCHYLGQERKNVKEKIFTILYKALEKSSELQETAFECMQKFNLGSTAEKEFLLQNLRPLLLALGDHRNLTINIVKRLSYLTQLFPAMFNEKLCDQLLEIIKKMLQSSVTANKNQNFLKVSKTGETEVKIATIIEIFHQIPAASAKFAPSLISLVLAAEKEIMIEPSSPYRAPLIKFLKRYPEDTVEIFLNEINIKNPQYNRFLIYLLKHKDGAAFVSVIEKKEDRLVELILKEKTNQTSVLPEYTPEDENEAQHQAILLIYTLTEITEKWIDSQVNIINGLTLIWSRELGSSLTSENITCDLWHLVGKILLRYFEGNPSNIKLLYELLKAFCVRFIPDFQFLRDFIQNTVCQTYSVEWKRNAFFLFVEFNKNPMISVDLKVKIVTMIIIPSFAVSFDNGHGEELIGAPAAIIQNPQQPIATLSMTSLSSSTSADADDENIVSVFVNKVIEPEKSIDDDDDALRIALLQFACLLVERSAGHIHDGSGTSTNKKEGNKLRRLMTYAWPCLLAKNYVDPSARYHGHLLLAHIISKLAINKRIVLQVFHSLLKAHAVDARNLVRQALEIITPALPFRMDDGNQMLTHWTRKIILEEGHSMQQLNHILQLIVRHYKVYYPVRHQLVQQMISSMNRLGFSPNSSVDYRKLAVELAEVVIKWELQRIREETDGPSDEDPLLTITEKTTATGAVKRSIQDDDGRKKPSVSEPATSTTSIVPPHQRNEDYYRPIDRVHCDAVLNFLFRLSCQLGDLQPQIPGIQSPSEGLSRRCVMLIKRVMDQNVWLSNCDLKLQWLDKIFISISTEPTQANIGNICTALELLTYLLGCMRRDQLLAIFRPLQRGLSVCVTNHNAKIIKMMHALLTKLMSIFSPEHKHSSEDHLDQLYATISKTIFDGLTQFEKNPKANPSSLFGTLMILKAACTNNQSYIDRLIVPFMHVLDRLKKEHIGPINQQSQPTQQQQQIQGQQQLQQGQSNLSNSEITLELLILSLDLVKNRVIVMGVDLRKMFIGTILVGLIEKSTDPKVIRAIIKMIEEWMKNKNTPVTVLQAPTLREKSILLVKLMHYVEKRFSDDAELNAQFLELVNFIYRDDQLKVSELTSKLEQAFLAGLRCSQPHIRSKFFEVFDGSMRRKLHDRLLYIVCSHSWDSIQHHYWIKQCIELLLLTTNTTHSQIKNSNENHLLPSITSVINQADSEEKNNFVIYTSLQPEQHEMNLTEDKEDAIDMEMNVDNNIIKREESERPVENRMAVLCKLLNRESEFLDNSRKIKTEQFLIASSQLCHMDTQLAESVWLNVFPRLWSILDEGQQQSLDREFVAFLSSGTHVIQKDCNPSAINTFVEALTQCQPPIYIPPSLMTYLGKSHNLWHSMTLQLENMALEWPNRKDAINGNEYRSEYDFDVELQQEIASSNKSDTVLAVLEPLSQMYSALYEEDLWAGLWQKHAKYSETNAAIFYEQMGHFDEAQKMYETAMTKFKQDAQAGNITSDMNSELLLWENHWIRCTKELNEWQILLDYGQSNKDKHAFLIMDSAWRVPDWNLMKQALLKVEQTSSKQMGHKVSLYRGYLAILNQEDAQHIPSVEKYVEISSALCMREWRRLPKVVSHIHLPILQSAQQIMELQEASQIHQQPLKVPDIKAVVKTWRNRLPVISDDLSHWSDIFTWRQHHYQIITDSMANCDLGPHASAQTIIQFGKVARKQNLTTVCHNLLSRIHTIPTVPVIDCFQKIRQEVKCFIQMANNNQDQSSLSEALEVIETTNIKYFKPELVAEIYALKGNLLKQMSKSDEANKAFSAAVQLSDVLPSAWGMWGNYLEGNFARDPKNAQLGLSAMVCFLHACRQQNESKTRKYFAKIIWLLTYEEKRSEMLELIDKYGQAIPPIQWLPWIPQLLNCLIQYEGDIIMNLLSNIARSFPQAVYFPIRTLYLMLKIEQRERYKSVEQAMAKNQQQASVDQQTSSQDSTGGSSIPSTTSNLSSQSIQIKASPPMYRCSKIMHMQRDIHPTTLSSLEGIVDQMVWFRENWYEEVLRQLKQGLAKCYGIAFDNRGAVNEAKITPHTLNFVRKLVSTFGIGIENISNNTNIMAGSSASESLARRAQATVQDPVFQKLKGQFTSDFDFSQPDATKMQNLITKLKIWIKILDVKTKQLPKSFLIEEKCRFLSNFNQKTAEVDLPGELLLPRHSHYHVKIAKFMPRVEIVQKHNTSARRLFIQGTNGKIYPYLVVNDSGLADARREERVLQLLRMLNSYLTKYKETSKRFLHITVPRVVAVSPQMRLVEDDPSSISLLDVLKTYCSRLNIEYDSPITRYYERLAEIQQRGVQTTHATLRDIFKEIQINMVPKTVLKDWASKTFMSSTDYWTFRKMFTLQLSLWSIVEYAFLLTRLNPDMMYLHQDSGLINVSYFKFDLDDINGEMNPKRPVPFRLTPNIAEFITNMGILGPLSASIMATARCFLQPNYQIPSILKTILCDEIITIHRKHIINTKPIDPNEDLSQDKTFSEINVENVIQTVNNGVNQITERLNHLSNYDYNEGNKVSQLIQMARNPDSLCRMDPIWFPWM</sequence>
<dbReference type="GO" id="GO:0004672">
    <property type="term" value="F:protein kinase activity"/>
    <property type="evidence" value="ECO:0007669"/>
    <property type="project" value="UniProtKB-ARBA"/>
</dbReference>
<dbReference type="InterPro" id="IPR046805">
    <property type="entry name" value="Tra1_ring"/>
</dbReference>
<evidence type="ECO:0000256" key="2">
    <source>
        <dbReference type="SAM" id="MobiDB-lite"/>
    </source>
</evidence>
<protein>
    <recommendedName>
        <fullName evidence="8">Transformation/transcription domain-associated protein</fullName>
    </recommendedName>
</protein>
<dbReference type="GO" id="GO:0000124">
    <property type="term" value="C:SAGA complex"/>
    <property type="evidence" value="ECO:0007669"/>
    <property type="project" value="TreeGrafter"/>
</dbReference>
<evidence type="ECO:0000256" key="1">
    <source>
        <dbReference type="ARBA" id="ARBA00007234"/>
    </source>
</evidence>
<evidence type="ECO:0000313" key="7">
    <source>
        <dbReference type="Proteomes" id="UP001107558"/>
    </source>
</evidence>
<evidence type="ECO:0000259" key="3">
    <source>
        <dbReference type="PROSITE" id="PS50290"/>
    </source>
</evidence>
<evidence type="ECO:0000259" key="5">
    <source>
        <dbReference type="PROSITE" id="PS51190"/>
    </source>
</evidence>
<dbReference type="Proteomes" id="UP001107558">
    <property type="component" value="Chromosome 2"/>
</dbReference>
<dbReference type="PROSITE" id="PS51189">
    <property type="entry name" value="FAT"/>
    <property type="match status" value="1"/>
</dbReference>
<keyword evidence="7" id="KW-1185">Reference proteome</keyword>
<comment type="similarity">
    <text evidence="1">Belongs to the PI3/PI4-kinase family. TRA1 subfamily.</text>
</comment>
<dbReference type="InterPro" id="IPR003152">
    <property type="entry name" value="FATC_dom"/>
</dbReference>
<dbReference type="PANTHER" id="PTHR11139">
    <property type="entry name" value="ATAXIA TELANGIECTASIA MUTATED ATM -RELATED"/>
    <property type="match status" value="1"/>
</dbReference>
<gene>
    <name evidence="6" type="ORF">PVAND_004789</name>
</gene>
<feature type="domain" description="PI3K/PI4K catalytic" evidence="3">
    <location>
        <begin position="3437"/>
        <end position="3761"/>
    </location>
</feature>
<evidence type="ECO:0000259" key="4">
    <source>
        <dbReference type="PROSITE" id="PS51189"/>
    </source>
</evidence>
<dbReference type="SMART" id="SM00146">
    <property type="entry name" value="PI3Kc"/>
    <property type="match status" value="1"/>
</dbReference>
<organism evidence="6 7">
    <name type="scientific">Polypedilum vanderplanki</name>
    <name type="common">Sleeping chironomid midge</name>
    <dbReference type="NCBI Taxonomy" id="319348"/>
    <lineage>
        <taxon>Eukaryota</taxon>
        <taxon>Metazoa</taxon>
        <taxon>Ecdysozoa</taxon>
        <taxon>Arthropoda</taxon>
        <taxon>Hexapoda</taxon>
        <taxon>Insecta</taxon>
        <taxon>Pterygota</taxon>
        <taxon>Neoptera</taxon>
        <taxon>Endopterygota</taxon>
        <taxon>Diptera</taxon>
        <taxon>Nematocera</taxon>
        <taxon>Chironomoidea</taxon>
        <taxon>Chironomidae</taxon>
        <taxon>Chironominae</taxon>
        <taxon>Polypedilum</taxon>
        <taxon>Polypedilum</taxon>
    </lineage>
</organism>
<dbReference type="InterPro" id="IPR016024">
    <property type="entry name" value="ARM-type_fold"/>
</dbReference>
<dbReference type="Pfam" id="PF02259">
    <property type="entry name" value="FAT"/>
    <property type="match status" value="1"/>
</dbReference>
<dbReference type="Pfam" id="PF20175">
    <property type="entry name" value="Tra1_central"/>
    <property type="match status" value="1"/>
</dbReference>
<dbReference type="GO" id="GO:0006281">
    <property type="term" value="P:DNA repair"/>
    <property type="evidence" value="ECO:0007669"/>
    <property type="project" value="TreeGrafter"/>
</dbReference>
<dbReference type="InterPro" id="IPR011009">
    <property type="entry name" value="Kinase-like_dom_sf"/>
</dbReference>
<dbReference type="InterPro" id="IPR046807">
    <property type="entry name" value="Tra1_central"/>
</dbReference>
<dbReference type="GO" id="GO:0005634">
    <property type="term" value="C:nucleus"/>
    <property type="evidence" value="ECO:0007669"/>
    <property type="project" value="TreeGrafter"/>
</dbReference>
<dbReference type="InterPro" id="IPR014009">
    <property type="entry name" value="PIK_FAT"/>
</dbReference>
<dbReference type="PROSITE" id="PS51190">
    <property type="entry name" value="FATC"/>
    <property type="match status" value="1"/>
</dbReference>
<dbReference type="SMART" id="SM01343">
    <property type="entry name" value="FATC"/>
    <property type="match status" value="1"/>
</dbReference>
<feature type="domain" description="FAT" evidence="4">
    <location>
        <begin position="2605"/>
        <end position="3173"/>
    </location>
</feature>
<dbReference type="CDD" id="cd05163">
    <property type="entry name" value="PIKK_TRRAP"/>
    <property type="match status" value="1"/>
</dbReference>
<dbReference type="GO" id="GO:0035267">
    <property type="term" value="C:NuA4 histone acetyltransferase complex"/>
    <property type="evidence" value="ECO:0007669"/>
    <property type="project" value="TreeGrafter"/>
</dbReference>
<dbReference type="SUPFAM" id="SSF48452">
    <property type="entry name" value="TPR-like"/>
    <property type="match status" value="1"/>
</dbReference>
<evidence type="ECO:0008006" key="8">
    <source>
        <dbReference type="Google" id="ProtNLM"/>
    </source>
</evidence>
<dbReference type="Pfam" id="PF00454">
    <property type="entry name" value="PI3_PI4_kinase"/>
    <property type="match status" value="1"/>
</dbReference>
<dbReference type="SUPFAM" id="SSF56112">
    <property type="entry name" value="Protein kinase-like (PK-like)"/>
    <property type="match status" value="1"/>
</dbReference>
<feature type="region of interest" description="Disordered" evidence="2">
    <location>
        <begin position="1940"/>
        <end position="1973"/>
    </location>
</feature>
<comment type="caution">
    <text evidence="6">The sequence shown here is derived from an EMBL/GenBank/DDBJ whole genome shotgun (WGS) entry which is preliminary data.</text>
</comment>
<dbReference type="InterPro" id="IPR000403">
    <property type="entry name" value="PI3/4_kinase_cat_dom"/>
</dbReference>
<dbReference type="InterPro" id="IPR050517">
    <property type="entry name" value="DDR_Repair_Kinase"/>
</dbReference>
<dbReference type="InterPro" id="IPR011990">
    <property type="entry name" value="TPR-like_helical_dom_sf"/>
</dbReference>
<accession>A0A9J6BY86</accession>
<dbReference type="PROSITE" id="PS50290">
    <property type="entry name" value="PI3_4_KINASE_3"/>
    <property type="match status" value="1"/>
</dbReference>
<dbReference type="Pfam" id="PF20206">
    <property type="entry name" value="Tra1_ring"/>
    <property type="match status" value="1"/>
</dbReference>
<dbReference type="EMBL" id="JADBJN010000002">
    <property type="protein sequence ID" value="KAG5674844.1"/>
    <property type="molecule type" value="Genomic_DNA"/>
</dbReference>
<evidence type="ECO:0000313" key="6">
    <source>
        <dbReference type="EMBL" id="KAG5674844.1"/>
    </source>
</evidence>
<proteinExistence type="inferred from homology"/>
<dbReference type="PANTHER" id="PTHR11139:SF1">
    <property type="entry name" value="TRANSFORMATION_TRANSCRIPTION DOMAIN-ASSOCIATED PROTEIN"/>
    <property type="match status" value="1"/>
</dbReference>
<feature type="region of interest" description="Disordered" evidence="2">
    <location>
        <begin position="2201"/>
        <end position="2222"/>
    </location>
</feature>
<dbReference type="InterPro" id="IPR003151">
    <property type="entry name" value="PIK-rel_kinase_FAT"/>
</dbReference>
<dbReference type="SUPFAM" id="SSF48371">
    <property type="entry name" value="ARM repeat"/>
    <property type="match status" value="2"/>
</dbReference>
<name>A0A9J6BY86_POLVA</name>